<comment type="cofactor">
    <cofactor evidence="11">
        <name>heme</name>
        <dbReference type="ChEBI" id="CHEBI:30413"/>
    </cofactor>
</comment>
<protein>
    <submittedName>
        <fullName evidence="13">Cytochrome P450, family 721, subfamily A, polypeptide 1</fullName>
    </submittedName>
</protein>
<keyword evidence="4" id="KW-0812">Transmembrane</keyword>
<dbReference type="InterPro" id="IPR001128">
    <property type="entry name" value="Cyt_P450"/>
</dbReference>
<evidence type="ECO:0000256" key="6">
    <source>
        <dbReference type="ARBA" id="ARBA00022989"/>
    </source>
</evidence>
<keyword evidence="6" id="KW-1133">Transmembrane helix</keyword>
<dbReference type="PROSITE" id="PS00086">
    <property type="entry name" value="CYTOCHROME_P450"/>
    <property type="match status" value="1"/>
</dbReference>
<dbReference type="GO" id="GO:0005506">
    <property type="term" value="F:iron ion binding"/>
    <property type="evidence" value="ECO:0007669"/>
    <property type="project" value="InterPro"/>
</dbReference>
<evidence type="ECO:0000313" key="14">
    <source>
        <dbReference type="Proteomes" id="UP001237642"/>
    </source>
</evidence>
<keyword evidence="3 11" id="KW-0349">Heme</keyword>
<dbReference type="GO" id="GO:0009805">
    <property type="term" value="P:coumarin biosynthetic process"/>
    <property type="evidence" value="ECO:0007669"/>
    <property type="project" value="UniProtKB-ARBA"/>
</dbReference>
<evidence type="ECO:0000256" key="9">
    <source>
        <dbReference type="ARBA" id="ARBA00023033"/>
    </source>
</evidence>
<feature type="binding site" description="axial binding residue" evidence="11">
    <location>
        <position position="390"/>
    </location>
    <ligand>
        <name>heme</name>
        <dbReference type="ChEBI" id="CHEBI:30413"/>
    </ligand>
    <ligandPart>
        <name>Fe</name>
        <dbReference type="ChEBI" id="CHEBI:18248"/>
    </ligandPart>
</feature>
<dbReference type="InterPro" id="IPR002401">
    <property type="entry name" value="Cyt_P450_E_grp-I"/>
</dbReference>
<reference evidence="13" key="2">
    <citation type="submission" date="2023-05" db="EMBL/GenBank/DDBJ databases">
        <authorList>
            <person name="Schelkunov M.I."/>
        </authorList>
    </citation>
    <scope>NUCLEOTIDE SEQUENCE</scope>
    <source>
        <strain evidence="13">Hsosn_3</strain>
        <tissue evidence="13">Leaf</tissue>
    </source>
</reference>
<evidence type="ECO:0000256" key="7">
    <source>
        <dbReference type="ARBA" id="ARBA00023002"/>
    </source>
</evidence>
<dbReference type="GO" id="GO:0020037">
    <property type="term" value="F:heme binding"/>
    <property type="evidence" value="ECO:0007669"/>
    <property type="project" value="InterPro"/>
</dbReference>
<dbReference type="GO" id="GO:0004497">
    <property type="term" value="F:monooxygenase activity"/>
    <property type="evidence" value="ECO:0007669"/>
    <property type="project" value="UniProtKB-KW"/>
</dbReference>
<evidence type="ECO:0000256" key="2">
    <source>
        <dbReference type="ARBA" id="ARBA00010617"/>
    </source>
</evidence>
<sequence>MIRLTNEALSKSMPFKHDILHRVVPDCYQWSAKYGKTFLCWFGVTPRLVLVDPDMIREALLKTNDIIDRDSFNPVSRPLIGDGLPGLMGHKWSAHRKIAIPAFTMEKVKAWVPEMVASVTKVLNKLEEIIGEKEEIEMDVHKEFYNLTAEVQSKAAFGSNFEKGKHIFELQQPQKFLYSQALHSVYIPGFRYLPTKLNKLRWKLDKETRDSVRMIIETCRNTNKNSTDFLSVLLSRLSEGFDMDDVIDECKTLFFGWEATANTLTWAILLLAQNQEWQEKAREEVLQVCKGNEHLLAENLQELKIVDMIIKETVRLYTPDNFLTRKTLKNTKLGSLNIPAKTELYIPQTVVHHDTEIWGPDAHEFNPARFVDPPMHLAAFFPFGLGARMCVGRHYALAEVKISLAMLIKKFCFTVSPSYVHAPMMFVMVQPQYGAHVLVRRITT</sequence>
<dbReference type="Pfam" id="PF00067">
    <property type="entry name" value="p450"/>
    <property type="match status" value="1"/>
</dbReference>
<dbReference type="InterPro" id="IPR017972">
    <property type="entry name" value="Cyt_P450_CS"/>
</dbReference>
<dbReference type="PANTHER" id="PTHR24282">
    <property type="entry name" value="CYTOCHROME P450 FAMILY MEMBER"/>
    <property type="match status" value="1"/>
</dbReference>
<evidence type="ECO:0000256" key="4">
    <source>
        <dbReference type="ARBA" id="ARBA00022692"/>
    </source>
</evidence>
<dbReference type="InterPro" id="IPR050665">
    <property type="entry name" value="Cytochrome_P450_Monooxygen"/>
</dbReference>
<dbReference type="AlphaFoldDB" id="A0AAD8H5R9"/>
<evidence type="ECO:0000256" key="11">
    <source>
        <dbReference type="PIRSR" id="PIRSR602401-1"/>
    </source>
</evidence>
<keyword evidence="8 11" id="KW-0408">Iron</keyword>
<dbReference type="GO" id="GO:0016020">
    <property type="term" value="C:membrane"/>
    <property type="evidence" value="ECO:0007669"/>
    <property type="project" value="UniProtKB-SubCell"/>
</dbReference>
<dbReference type="GO" id="GO:0016705">
    <property type="term" value="F:oxidoreductase activity, acting on paired donors, with incorporation or reduction of molecular oxygen"/>
    <property type="evidence" value="ECO:0007669"/>
    <property type="project" value="InterPro"/>
</dbReference>
<evidence type="ECO:0000256" key="1">
    <source>
        <dbReference type="ARBA" id="ARBA00004370"/>
    </source>
</evidence>
<gene>
    <name evidence="13" type="ORF">POM88_046146</name>
</gene>
<keyword evidence="7 12" id="KW-0560">Oxidoreductase</keyword>
<reference evidence="13" key="1">
    <citation type="submission" date="2023-02" db="EMBL/GenBank/DDBJ databases">
        <title>Genome of toxic invasive species Heracleum sosnowskyi carries increased number of genes despite the absence of recent whole-genome duplications.</title>
        <authorList>
            <person name="Schelkunov M."/>
            <person name="Shtratnikova V."/>
            <person name="Makarenko M."/>
            <person name="Klepikova A."/>
            <person name="Omelchenko D."/>
            <person name="Novikova G."/>
            <person name="Obukhova E."/>
            <person name="Bogdanov V."/>
            <person name="Penin A."/>
            <person name="Logacheva M."/>
        </authorList>
    </citation>
    <scope>NUCLEOTIDE SEQUENCE</scope>
    <source>
        <strain evidence="13">Hsosn_3</strain>
        <tissue evidence="13">Leaf</tissue>
    </source>
</reference>
<evidence type="ECO:0000256" key="10">
    <source>
        <dbReference type="ARBA" id="ARBA00023136"/>
    </source>
</evidence>
<accession>A0AAD8H5R9</accession>
<dbReference type="EMBL" id="JAUIZM010000010">
    <property type="protein sequence ID" value="KAK1361672.1"/>
    <property type="molecule type" value="Genomic_DNA"/>
</dbReference>
<comment type="caution">
    <text evidence="13">The sequence shown here is derived from an EMBL/GenBank/DDBJ whole genome shotgun (WGS) entry which is preliminary data.</text>
</comment>
<evidence type="ECO:0000313" key="13">
    <source>
        <dbReference type="EMBL" id="KAK1361672.1"/>
    </source>
</evidence>
<organism evidence="13 14">
    <name type="scientific">Heracleum sosnowskyi</name>
    <dbReference type="NCBI Taxonomy" id="360622"/>
    <lineage>
        <taxon>Eukaryota</taxon>
        <taxon>Viridiplantae</taxon>
        <taxon>Streptophyta</taxon>
        <taxon>Embryophyta</taxon>
        <taxon>Tracheophyta</taxon>
        <taxon>Spermatophyta</taxon>
        <taxon>Magnoliopsida</taxon>
        <taxon>eudicotyledons</taxon>
        <taxon>Gunneridae</taxon>
        <taxon>Pentapetalae</taxon>
        <taxon>asterids</taxon>
        <taxon>campanulids</taxon>
        <taxon>Apiales</taxon>
        <taxon>Apiaceae</taxon>
        <taxon>Apioideae</taxon>
        <taxon>apioid superclade</taxon>
        <taxon>Tordylieae</taxon>
        <taxon>Tordyliinae</taxon>
        <taxon>Heracleum</taxon>
    </lineage>
</organism>
<dbReference type="PANTHER" id="PTHR24282:SF211">
    <property type="entry name" value="CYTOCHROME P450-RELATED"/>
    <property type="match status" value="1"/>
</dbReference>
<dbReference type="PRINTS" id="PR00385">
    <property type="entry name" value="P450"/>
</dbReference>
<comment type="similarity">
    <text evidence="2 12">Belongs to the cytochrome P450 family.</text>
</comment>
<dbReference type="Proteomes" id="UP001237642">
    <property type="component" value="Unassembled WGS sequence"/>
</dbReference>
<proteinExistence type="inferred from homology"/>
<dbReference type="InterPro" id="IPR036396">
    <property type="entry name" value="Cyt_P450_sf"/>
</dbReference>
<keyword evidence="14" id="KW-1185">Reference proteome</keyword>
<evidence type="ECO:0000256" key="5">
    <source>
        <dbReference type="ARBA" id="ARBA00022723"/>
    </source>
</evidence>
<keyword evidence="10" id="KW-0472">Membrane</keyword>
<evidence type="ECO:0000256" key="8">
    <source>
        <dbReference type="ARBA" id="ARBA00023004"/>
    </source>
</evidence>
<dbReference type="Gene3D" id="1.10.630.10">
    <property type="entry name" value="Cytochrome P450"/>
    <property type="match status" value="1"/>
</dbReference>
<dbReference type="PRINTS" id="PR00463">
    <property type="entry name" value="EP450I"/>
</dbReference>
<evidence type="ECO:0000256" key="3">
    <source>
        <dbReference type="ARBA" id="ARBA00022617"/>
    </source>
</evidence>
<dbReference type="SUPFAM" id="SSF48264">
    <property type="entry name" value="Cytochrome P450"/>
    <property type="match status" value="1"/>
</dbReference>
<keyword evidence="5 11" id="KW-0479">Metal-binding</keyword>
<keyword evidence="9 12" id="KW-0503">Monooxygenase</keyword>
<evidence type="ECO:0000256" key="12">
    <source>
        <dbReference type="RuleBase" id="RU000461"/>
    </source>
</evidence>
<name>A0AAD8H5R9_9APIA</name>
<comment type="subcellular location">
    <subcellularLocation>
        <location evidence="1">Membrane</location>
    </subcellularLocation>
</comment>